<dbReference type="RefSeq" id="XP_017783387.1">
    <property type="nucleotide sequence ID" value="XM_017927898.1"/>
</dbReference>
<dbReference type="PANTHER" id="PTHR12867">
    <property type="entry name" value="GLYCOSYL TRANSFERASE-RELATED"/>
    <property type="match status" value="1"/>
</dbReference>
<feature type="domain" description="Glycosyl transferase family 28 C-terminal" evidence="8">
    <location>
        <begin position="8"/>
        <end position="151"/>
    </location>
</feature>
<dbReference type="Gene3D" id="3.40.50.2000">
    <property type="entry name" value="Glycogen Phosphorylase B"/>
    <property type="match status" value="1"/>
</dbReference>
<dbReference type="InterPro" id="IPR039042">
    <property type="entry name" value="Alg13-like"/>
</dbReference>
<evidence type="ECO:0000256" key="2">
    <source>
        <dbReference type="ARBA" id="ARBA00006962"/>
    </source>
</evidence>
<comment type="subcellular location">
    <subcellularLocation>
        <location evidence="1">Endoplasmic reticulum</location>
    </subcellularLocation>
</comment>
<dbReference type="GeneID" id="108567432"/>
<name>A0ABM1N987_NICVS</name>
<keyword evidence="9" id="KW-1185">Reference proteome</keyword>
<dbReference type="SUPFAM" id="SSF53756">
    <property type="entry name" value="UDP-Glycosyltransferase/glycogen phosphorylase"/>
    <property type="match status" value="1"/>
</dbReference>
<evidence type="ECO:0000256" key="4">
    <source>
        <dbReference type="ARBA" id="ARBA00017468"/>
    </source>
</evidence>
<comment type="similarity">
    <text evidence="2">Belongs to the glycosyltransferase 28 family.</text>
</comment>
<organism evidence="9 10">
    <name type="scientific">Nicrophorus vespilloides</name>
    <name type="common">Boreal carrion beetle</name>
    <dbReference type="NCBI Taxonomy" id="110193"/>
    <lineage>
        <taxon>Eukaryota</taxon>
        <taxon>Metazoa</taxon>
        <taxon>Ecdysozoa</taxon>
        <taxon>Arthropoda</taxon>
        <taxon>Hexapoda</taxon>
        <taxon>Insecta</taxon>
        <taxon>Pterygota</taxon>
        <taxon>Neoptera</taxon>
        <taxon>Endopterygota</taxon>
        <taxon>Coleoptera</taxon>
        <taxon>Polyphaga</taxon>
        <taxon>Staphyliniformia</taxon>
        <taxon>Silphidae</taxon>
        <taxon>Nicrophorinae</taxon>
        <taxon>Nicrophorus</taxon>
    </lineage>
</organism>
<dbReference type="EC" id="2.4.1.141" evidence="3"/>
<keyword evidence="5" id="KW-0328">Glycosyltransferase</keyword>
<reference evidence="10" key="1">
    <citation type="submission" date="2025-08" db="UniProtKB">
        <authorList>
            <consortium name="RefSeq"/>
        </authorList>
    </citation>
    <scope>IDENTIFICATION</scope>
    <source>
        <tissue evidence="10">Whole Larva</tissue>
    </source>
</reference>
<evidence type="ECO:0000256" key="3">
    <source>
        <dbReference type="ARBA" id="ARBA00012614"/>
    </source>
</evidence>
<evidence type="ECO:0000259" key="8">
    <source>
        <dbReference type="Pfam" id="PF04101"/>
    </source>
</evidence>
<sequence>MDFKEKRLFVTVGTTQFSKLIETIQQDEILYKLSSMGFKEIQFQVGTGKYEQKEHQVLKLKYTPFFDDFLGEVTKSDLVISHAGAGTCLEVLHTGKPLIVVINEDLMDNHQSELAEQLQSDEYLYFCTCNELVETLDKNLKSLRKYPKPNKQNFSNYLNKCMGFA</sequence>
<proteinExistence type="inferred from homology"/>
<evidence type="ECO:0000256" key="6">
    <source>
        <dbReference type="ARBA" id="ARBA00022679"/>
    </source>
</evidence>
<dbReference type="Pfam" id="PF04101">
    <property type="entry name" value="Glyco_tran_28_C"/>
    <property type="match status" value="1"/>
</dbReference>
<evidence type="ECO:0000313" key="9">
    <source>
        <dbReference type="Proteomes" id="UP000695000"/>
    </source>
</evidence>
<evidence type="ECO:0000256" key="5">
    <source>
        <dbReference type="ARBA" id="ARBA00022676"/>
    </source>
</evidence>
<evidence type="ECO:0000256" key="1">
    <source>
        <dbReference type="ARBA" id="ARBA00004240"/>
    </source>
</evidence>
<gene>
    <name evidence="10" type="primary">LOC108567432</name>
</gene>
<dbReference type="InterPro" id="IPR007235">
    <property type="entry name" value="Glyco_trans_28_C"/>
</dbReference>
<dbReference type="PANTHER" id="PTHR12867:SF6">
    <property type="entry name" value="N-ACETYLGLUCOSAMINYLDIPHOSPHODOLICHOL N-ACETYLGLUCOSAMINYLTRANSFERASE"/>
    <property type="match status" value="1"/>
</dbReference>
<protein>
    <recommendedName>
        <fullName evidence="4">UDP-N-acetylglucosamine transferase subunit ALG13</fullName>
        <ecNumber evidence="3">2.4.1.141</ecNumber>
    </recommendedName>
</protein>
<keyword evidence="6 10" id="KW-0808">Transferase</keyword>
<dbReference type="GO" id="GO:0016740">
    <property type="term" value="F:transferase activity"/>
    <property type="evidence" value="ECO:0007669"/>
    <property type="project" value="UniProtKB-KW"/>
</dbReference>
<evidence type="ECO:0000256" key="7">
    <source>
        <dbReference type="ARBA" id="ARBA00022824"/>
    </source>
</evidence>
<dbReference type="Proteomes" id="UP000695000">
    <property type="component" value="Unplaced"/>
</dbReference>
<keyword evidence="7" id="KW-0256">Endoplasmic reticulum</keyword>
<accession>A0ABM1N987</accession>
<evidence type="ECO:0000313" key="10">
    <source>
        <dbReference type="RefSeq" id="XP_017783387.1"/>
    </source>
</evidence>